<evidence type="ECO:0000256" key="6">
    <source>
        <dbReference type="RuleBase" id="RU365102"/>
    </source>
</evidence>
<reference evidence="7 8" key="1">
    <citation type="submission" date="2023-01" db="EMBL/GenBank/DDBJ databases">
        <title>Novel diversity within Roseofilum (Cyanobacteria; Desertifilaceae) from marine benthic mats with descriptions of four novel species.</title>
        <authorList>
            <person name="Wang Y."/>
            <person name="Berthold D.E."/>
            <person name="Hu J."/>
            <person name="Lefler F.W."/>
            <person name="Laughinghouse H.D. IV."/>
        </authorList>
    </citation>
    <scope>NUCLEOTIDE SEQUENCE [LARGE SCALE GENOMIC DNA]</scope>
    <source>
        <strain evidence="7 8">BLCC-M91</strain>
    </source>
</reference>
<name>A0ABT7BEU8_9CYAN</name>
<feature type="transmembrane region" description="Helical" evidence="6">
    <location>
        <begin position="111"/>
        <end position="129"/>
    </location>
</feature>
<keyword evidence="8" id="KW-1185">Reference proteome</keyword>
<dbReference type="Proteomes" id="UP001231370">
    <property type="component" value="Unassembled WGS sequence"/>
</dbReference>
<accession>A0ABT7BEU8</accession>
<evidence type="ECO:0000256" key="4">
    <source>
        <dbReference type="ARBA" id="ARBA00022989"/>
    </source>
</evidence>
<comment type="similarity">
    <text evidence="2 6">Belongs to the GDT1 family.</text>
</comment>
<dbReference type="RefSeq" id="WP_283761028.1">
    <property type="nucleotide sequence ID" value="NZ_JAQPOK010000016.1"/>
</dbReference>
<dbReference type="Pfam" id="PF01169">
    <property type="entry name" value="GDT1"/>
    <property type="match status" value="1"/>
</dbReference>
<keyword evidence="4 6" id="KW-1133">Transmembrane helix</keyword>
<keyword evidence="3 6" id="KW-0812">Transmembrane</keyword>
<evidence type="ECO:0000256" key="2">
    <source>
        <dbReference type="ARBA" id="ARBA00009190"/>
    </source>
</evidence>
<keyword evidence="5 6" id="KW-0472">Membrane</keyword>
<evidence type="ECO:0000313" key="7">
    <source>
        <dbReference type="EMBL" id="MDJ1177700.1"/>
    </source>
</evidence>
<comment type="subcellular location">
    <subcellularLocation>
        <location evidence="1 6">Membrane</location>
        <topology evidence="1 6">Multi-pass membrane protein</topology>
    </subcellularLocation>
</comment>
<feature type="transmembrane region" description="Helical" evidence="6">
    <location>
        <begin position="79"/>
        <end position="99"/>
    </location>
</feature>
<proteinExistence type="inferred from homology"/>
<protein>
    <recommendedName>
        <fullName evidence="6">GDT1 family protein</fullName>
    </recommendedName>
</protein>
<evidence type="ECO:0000313" key="8">
    <source>
        <dbReference type="Proteomes" id="UP001231370"/>
    </source>
</evidence>
<evidence type="ECO:0000256" key="5">
    <source>
        <dbReference type="ARBA" id="ARBA00023136"/>
    </source>
</evidence>
<dbReference type="PANTHER" id="PTHR12608">
    <property type="entry name" value="TRANSMEMBRANE PROTEIN HTP-1 RELATED"/>
    <property type="match status" value="1"/>
</dbReference>
<evidence type="ECO:0000256" key="3">
    <source>
        <dbReference type="ARBA" id="ARBA00022692"/>
    </source>
</evidence>
<comment type="caution">
    <text evidence="7">The sequence shown here is derived from an EMBL/GenBank/DDBJ whole genome shotgun (WGS) entry which is preliminary data.</text>
</comment>
<dbReference type="EMBL" id="JAQPOK010000016">
    <property type="protein sequence ID" value="MDJ1177700.1"/>
    <property type="molecule type" value="Genomic_DNA"/>
</dbReference>
<organism evidence="7 8">
    <name type="scientific">Roseofilum halophilum BLCC-M91</name>
    <dbReference type="NCBI Taxonomy" id="3022259"/>
    <lineage>
        <taxon>Bacteria</taxon>
        <taxon>Bacillati</taxon>
        <taxon>Cyanobacteriota</taxon>
        <taxon>Cyanophyceae</taxon>
        <taxon>Desertifilales</taxon>
        <taxon>Desertifilaceae</taxon>
        <taxon>Roseofilum</taxon>
        <taxon>Roseofilum halophilum</taxon>
    </lineage>
</organism>
<gene>
    <name evidence="7" type="ORF">PJF56_02365</name>
</gene>
<sequence length="134" mass="14551">MLLCSASYDKRSPSAKRSFIAVTLNPPDTLKKEPDTAPKGRKPATRIFLSTFITIFLAEIGDKTQVTTLLMTAESHAPWIVFLGAGSALVLTSFLGVWLGQWLASHLTPRLLDTLGGGVLLVISVALLWDMLQI</sequence>
<dbReference type="InterPro" id="IPR001727">
    <property type="entry name" value="GDT1-like"/>
</dbReference>
<comment type="caution">
    <text evidence="6">Lacks conserved residue(s) required for the propagation of feature annotation.</text>
</comment>
<evidence type="ECO:0000256" key="1">
    <source>
        <dbReference type="ARBA" id="ARBA00004141"/>
    </source>
</evidence>
<dbReference type="PANTHER" id="PTHR12608:SF1">
    <property type="entry name" value="TRANSMEMBRANE PROTEIN 165"/>
    <property type="match status" value="1"/>
</dbReference>